<sequence length="687" mass="80207">MAGTKHKKSDDSSAHSSRQPSLDVTADNFTTIREDSKIFVDKTMFIKQILEESSYKIILTAPPRFGKSTNMSMLYAFFSRKPNQPDLPDMKQETIEAVGKSLQDKYELFKQLEIYQCKHKKCPADVSGDFKDCEVKKSFYTHCGQYPVVYLDFDSVSGKNSQSFLNGMQSLLKRAFHAHYYMIQFNQQSQKWTWSDKSMFDQGMQLTDFLNYWENDDVYKIWHEADVDGKISYISKGFENLYCLITSYYGADKKPMLLIDQLDAPFIKALYEQSPELHEICRSTREFMRVLLKSNSAKTHLSRAIITCTTTIGCIASVEPINIDIRSFTDQQYIKHFGFNKLEVQKLVEKNLKSKDQQSVLKHMKTCYDNYSADSAYDIYCPLSVKQYILHKTLDNYWYTPAQVLLLYQPFQHEQIRKIILVHLESYQTTSIDITLQELTVDNTTNLKNLFHAQETELQLNQIHLFLRFLTECGYFTVTKRLLNSKQREIAWTICIPNSETEAQISKQMNWAILNRAKSKLLPQKIESLRSALKKLQANSRETYLELVHSLEDLYSDGYQPVNQYNFLKDISMMLSDENESFHVHSDYPELIVVHNTTGIVLELKRGRSESADSALRQILSRKYWKTWERINRKIVDKILIGLHLDGPDVTMRYLENPDYRKKDEHLFNRSVLVSLCRDKTKKGNIN</sequence>
<dbReference type="PANTHER" id="PTHR34825:SF1">
    <property type="entry name" value="AAA-ATPASE-LIKE DOMAIN-CONTAINING PROTEIN"/>
    <property type="match status" value="1"/>
</dbReference>
<name>A0A9N9TGG7_PHYSR</name>
<dbReference type="Pfam" id="PF09820">
    <property type="entry name" value="AAA-ATPase_like"/>
    <property type="match status" value="1"/>
</dbReference>
<dbReference type="InterPro" id="IPR018631">
    <property type="entry name" value="AAA-ATPase-like_dom"/>
</dbReference>
<feature type="region of interest" description="Disordered" evidence="1">
    <location>
        <begin position="1"/>
        <end position="22"/>
    </location>
</feature>
<gene>
    <name evidence="3" type="ORF">PHYEVI_LOCUS4424</name>
</gene>
<feature type="domain" description="AAA-ATPase-like" evidence="2">
    <location>
        <begin position="26"/>
        <end position="83"/>
    </location>
</feature>
<dbReference type="Proteomes" id="UP001153712">
    <property type="component" value="Chromosome 15"/>
</dbReference>
<accession>A0A9N9TGG7</accession>
<dbReference type="AlphaFoldDB" id="A0A9N9TGG7"/>
<proteinExistence type="predicted"/>
<reference evidence="3" key="1">
    <citation type="submission" date="2022-01" db="EMBL/GenBank/DDBJ databases">
        <authorList>
            <person name="King R."/>
        </authorList>
    </citation>
    <scope>NUCLEOTIDE SEQUENCE</scope>
</reference>
<evidence type="ECO:0000256" key="1">
    <source>
        <dbReference type="SAM" id="MobiDB-lite"/>
    </source>
</evidence>
<keyword evidence="4" id="KW-1185">Reference proteome</keyword>
<evidence type="ECO:0000313" key="3">
    <source>
        <dbReference type="EMBL" id="CAG9858031.1"/>
    </source>
</evidence>
<dbReference type="PANTHER" id="PTHR34825">
    <property type="entry name" value="CONSERVED PROTEIN, WITH A WEAK D-GALACTARATE DEHYDRATASE/ALTRONATE HYDROLASE DOMAIN"/>
    <property type="match status" value="1"/>
</dbReference>
<dbReference type="EMBL" id="OU900108">
    <property type="protein sequence ID" value="CAG9858031.1"/>
    <property type="molecule type" value="Genomic_DNA"/>
</dbReference>
<evidence type="ECO:0000259" key="2">
    <source>
        <dbReference type="Pfam" id="PF09820"/>
    </source>
</evidence>
<evidence type="ECO:0000313" key="4">
    <source>
        <dbReference type="Proteomes" id="UP001153712"/>
    </source>
</evidence>
<dbReference type="OrthoDB" id="6779048at2759"/>
<organism evidence="3 4">
    <name type="scientific">Phyllotreta striolata</name>
    <name type="common">Striped flea beetle</name>
    <name type="synonym">Crioceris striolata</name>
    <dbReference type="NCBI Taxonomy" id="444603"/>
    <lineage>
        <taxon>Eukaryota</taxon>
        <taxon>Metazoa</taxon>
        <taxon>Ecdysozoa</taxon>
        <taxon>Arthropoda</taxon>
        <taxon>Hexapoda</taxon>
        <taxon>Insecta</taxon>
        <taxon>Pterygota</taxon>
        <taxon>Neoptera</taxon>
        <taxon>Endopterygota</taxon>
        <taxon>Coleoptera</taxon>
        <taxon>Polyphaga</taxon>
        <taxon>Cucujiformia</taxon>
        <taxon>Chrysomeloidea</taxon>
        <taxon>Chrysomelidae</taxon>
        <taxon>Galerucinae</taxon>
        <taxon>Alticini</taxon>
        <taxon>Phyllotreta</taxon>
    </lineage>
</organism>
<protein>
    <recommendedName>
        <fullName evidence="2">AAA-ATPase-like domain-containing protein</fullName>
    </recommendedName>
</protein>